<dbReference type="RefSeq" id="WP_138190434.1">
    <property type="nucleotide sequence ID" value="NZ_VBWP01000002.1"/>
</dbReference>
<dbReference type="InterPro" id="IPR001714">
    <property type="entry name" value="Pept_M24_MAP"/>
</dbReference>
<name>A0A5R8QHQ1_9FIRM</name>
<feature type="binding site" evidence="6">
    <location>
        <position position="232"/>
    </location>
    <ligand>
        <name>a divalent metal cation</name>
        <dbReference type="ChEBI" id="CHEBI:60240"/>
        <label>1</label>
    </ligand>
</feature>
<evidence type="ECO:0000313" key="10">
    <source>
        <dbReference type="Proteomes" id="UP000306912"/>
    </source>
</evidence>
<dbReference type="GO" id="GO:0006508">
    <property type="term" value="P:proteolysis"/>
    <property type="evidence" value="ECO:0007669"/>
    <property type="project" value="UniProtKB-KW"/>
</dbReference>
<feature type="binding site" evidence="6">
    <location>
        <position position="168"/>
    </location>
    <ligand>
        <name>a divalent metal cation</name>
        <dbReference type="ChEBI" id="CHEBI:60240"/>
        <label>2</label>
        <note>catalytic</note>
    </ligand>
</feature>
<reference evidence="9 10" key="1">
    <citation type="submission" date="2019-05" db="EMBL/GenBank/DDBJ databases">
        <title>Culicoidintestinum kansasii gen. nov., sp. nov. from the gastrointestinal tract of the biting midge, Culicoides sonorensis.</title>
        <authorList>
            <person name="Neupane S."/>
            <person name="Ghosh A."/>
            <person name="Gunther S."/>
            <person name="Martin K."/>
            <person name="Zurek L."/>
        </authorList>
    </citation>
    <scope>NUCLEOTIDE SEQUENCE [LARGE SCALE GENOMIC DNA]</scope>
    <source>
        <strain evidence="9 10">CS-1</strain>
    </source>
</reference>
<dbReference type="EC" id="3.4.11.18" evidence="6 7"/>
<comment type="caution">
    <text evidence="9">The sequence shown here is derived from an EMBL/GenBank/DDBJ whole genome shotgun (WGS) entry which is preliminary data.</text>
</comment>
<dbReference type="GO" id="GO:0004239">
    <property type="term" value="F:initiator methionyl aminopeptidase activity"/>
    <property type="evidence" value="ECO:0007669"/>
    <property type="project" value="UniProtKB-UniRule"/>
</dbReference>
<sequence>MITLKSPREIEAMAASGKILAGLHESLRDFIRPGISTMDIELFAKDYLEKHDAKSEQLGYQGYPYLTCTSVNDEICHGFPTHKKLKNGDIVTVDMVVNYRGALSDSAWTYTVGDIDEQTQKLLDVTKASLYIGIEQAVVGNRIGDIGAAIQEYVEANGFSVVRDFCGHGIGPTLHEDPQVPHYGTHGTGTRLKSGMVITIEPMINAGGWQATLDDNEWTARTKDHSLSAQYEHTLAITDDGPVILTGQIDE</sequence>
<evidence type="ECO:0000256" key="5">
    <source>
        <dbReference type="ARBA" id="ARBA00022801"/>
    </source>
</evidence>
<dbReference type="PRINTS" id="PR00599">
    <property type="entry name" value="MAPEPTIDASE"/>
</dbReference>
<evidence type="ECO:0000256" key="7">
    <source>
        <dbReference type="RuleBase" id="RU003653"/>
    </source>
</evidence>
<comment type="cofactor">
    <cofactor evidence="6">
        <name>Co(2+)</name>
        <dbReference type="ChEBI" id="CHEBI:48828"/>
    </cofactor>
    <cofactor evidence="6">
        <name>Zn(2+)</name>
        <dbReference type="ChEBI" id="CHEBI:29105"/>
    </cofactor>
    <cofactor evidence="6">
        <name>Mn(2+)</name>
        <dbReference type="ChEBI" id="CHEBI:29035"/>
    </cofactor>
    <cofactor evidence="6">
        <name>Fe(2+)</name>
        <dbReference type="ChEBI" id="CHEBI:29033"/>
    </cofactor>
    <text evidence="6">Binds 2 divalent metal cations per subunit. Has a high-affinity and a low affinity metal-binding site. The true nature of the physiological cofactor is under debate. The enzyme is active with cobalt, zinc, manganese or divalent iron ions. Most likely, methionine aminopeptidases function as mononuclear Fe(2+)-metalloproteases under physiological conditions, and the catalytically relevant metal-binding site has been assigned to the histidine-containing high-affinity site.</text>
</comment>
<evidence type="ECO:0000256" key="2">
    <source>
        <dbReference type="ARBA" id="ARBA00022438"/>
    </source>
</evidence>
<protein>
    <recommendedName>
        <fullName evidence="6 7">Methionine aminopeptidase</fullName>
        <shortName evidence="6">MAP</shortName>
        <shortName evidence="6">MetAP</shortName>
        <ecNumber evidence="6 7">3.4.11.18</ecNumber>
    </recommendedName>
    <alternativeName>
        <fullName evidence="6">Peptidase M</fullName>
    </alternativeName>
</protein>
<keyword evidence="4 6" id="KW-0479">Metal-binding</keyword>
<evidence type="ECO:0000256" key="3">
    <source>
        <dbReference type="ARBA" id="ARBA00022670"/>
    </source>
</evidence>
<feature type="binding site" evidence="6">
    <location>
        <position position="201"/>
    </location>
    <ligand>
        <name>a divalent metal cation</name>
        <dbReference type="ChEBI" id="CHEBI:60240"/>
        <label>2</label>
        <note>catalytic</note>
    </ligand>
</feature>
<comment type="subunit">
    <text evidence="6">Monomer.</text>
</comment>
<evidence type="ECO:0000256" key="4">
    <source>
        <dbReference type="ARBA" id="ARBA00022723"/>
    </source>
</evidence>
<keyword evidence="5 6" id="KW-0378">Hydrolase</keyword>
<comment type="similarity">
    <text evidence="6">Belongs to the peptidase M24A family. Methionine aminopeptidase type 1 subfamily.</text>
</comment>
<feature type="binding site" evidence="6">
    <location>
        <position position="94"/>
    </location>
    <ligand>
        <name>a divalent metal cation</name>
        <dbReference type="ChEBI" id="CHEBI:60240"/>
        <label>1</label>
    </ligand>
</feature>
<feature type="binding site" evidence="6">
    <location>
        <position position="232"/>
    </location>
    <ligand>
        <name>a divalent metal cation</name>
        <dbReference type="ChEBI" id="CHEBI:60240"/>
        <label>2</label>
        <note>catalytic</note>
    </ligand>
</feature>
<comment type="function">
    <text evidence="1 6">Removes the N-terminal methionine from nascent proteins. The N-terminal methionine is often cleaved when the second residue in the primary sequence is small and uncharged (Met-Ala-, Cys, Gly, Pro, Ser, Thr, or Val). Requires deformylation of the N(alpha)-formylated initiator methionine before it can be hydrolyzed.</text>
</comment>
<dbReference type="GO" id="GO:0070006">
    <property type="term" value="F:metalloaminopeptidase activity"/>
    <property type="evidence" value="ECO:0007669"/>
    <property type="project" value="UniProtKB-UniRule"/>
</dbReference>
<dbReference type="PROSITE" id="PS00680">
    <property type="entry name" value="MAP_1"/>
    <property type="match status" value="1"/>
</dbReference>
<dbReference type="PANTHER" id="PTHR43330">
    <property type="entry name" value="METHIONINE AMINOPEPTIDASE"/>
    <property type="match status" value="1"/>
</dbReference>
<dbReference type="GO" id="GO:0005829">
    <property type="term" value="C:cytosol"/>
    <property type="evidence" value="ECO:0007669"/>
    <property type="project" value="TreeGrafter"/>
</dbReference>
<dbReference type="SUPFAM" id="SSF55920">
    <property type="entry name" value="Creatinase/aminopeptidase"/>
    <property type="match status" value="1"/>
</dbReference>
<dbReference type="HAMAP" id="MF_01974">
    <property type="entry name" value="MetAP_1"/>
    <property type="match status" value="1"/>
</dbReference>
<dbReference type="NCBIfam" id="TIGR00500">
    <property type="entry name" value="met_pdase_I"/>
    <property type="match status" value="1"/>
</dbReference>
<dbReference type="OrthoDB" id="9802055at2"/>
<keyword evidence="10" id="KW-1185">Reference proteome</keyword>
<evidence type="ECO:0000256" key="1">
    <source>
        <dbReference type="ARBA" id="ARBA00002521"/>
    </source>
</evidence>
<accession>A0A5R8QHQ1</accession>
<evidence type="ECO:0000256" key="6">
    <source>
        <dbReference type="HAMAP-Rule" id="MF_01974"/>
    </source>
</evidence>
<dbReference type="Proteomes" id="UP000306912">
    <property type="component" value="Unassembled WGS sequence"/>
</dbReference>
<dbReference type="InterPro" id="IPR002467">
    <property type="entry name" value="Pept_M24A_MAP1"/>
</dbReference>
<gene>
    <name evidence="6 9" type="primary">map</name>
    <name evidence="9" type="ORF">FEZ08_04050</name>
</gene>
<dbReference type="InterPro" id="IPR000994">
    <property type="entry name" value="Pept_M24"/>
</dbReference>
<feature type="binding site" evidence="6">
    <location>
        <position position="105"/>
    </location>
    <ligand>
        <name>a divalent metal cation</name>
        <dbReference type="ChEBI" id="CHEBI:60240"/>
        <label>1</label>
    </ligand>
</feature>
<dbReference type="EMBL" id="VBWP01000002">
    <property type="protein sequence ID" value="TLG76797.1"/>
    <property type="molecule type" value="Genomic_DNA"/>
</dbReference>
<dbReference type="InParanoid" id="A0A5R8QHQ1"/>
<dbReference type="Pfam" id="PF00557">
    <property type="entry name" value="Peptidase_M24"/>
    <property type="match status" value="1"/>
</dbReference>
<proteinExistence type="inferred from homology"/>
<feature type="domain" description="Peptidase M24" evidence="8">
    <location>
        <begin position="11"/>
        <end position="239"/>
    </location>
</feature>
<feature type="binding site" evidence="6">
    <location>
        <position position="77"/>
    </location>
    <ligand>
        <name>substrate</name>
    </ligand>
</feature>
<evidence type="ECO:0000313" key="9">
    <source>
        <dbReference type="EMBL" id="TLG76797.1"/>
    </source>
</evidence>
<keyword evidence="3 6" id="KW-0645">Protease</keyword>
<evidence type="ECO:0000259" key="8">
    <source>
        <dbReference type="Pfam" id="PF00557"/>
    </source>
</evidence>
<keyword evidence="2 6" id="KW-0031">Aminopeptidase</keyword>
<feature type="binding site" evidence="6">
    <location>
        <position position="105"/>
    </location>
    <ligand>
        <name>a divalent metal cation</name>
        <dbReference type="ChEBI" id="CHEBI:60240"/>
        <label>2</label>
        <note>catalytic</note>
    </ligand>
</feature>
<dbReference type="PANTHER" id="PTHR43330:SF17">
    <property type="entry name" value="METHIONINE AMINOPEPTIDASE"/>
    <property type="match status" value="1"/>
</dbReference>
<dbReference type="AlphaFoldDB" id="A0A5R8QHQ1"/>
<dbReference type="Gene3D" id="3.90.230.10">
    <property type="entry name" value="Creatinase/methionine aminopeptidase superfamily"/>
    <property type="match status" value="1"/>
</dbReference>
<feature type="binding site" evidence="6">
    <location>
        <position position="175"/>
    </location>
    <ligand>
        <name>substrate</name>
    </ligand>
</feature>
<dbReference type="InterPro" id="IPR036005">
    <property type="entry name" value="Creatinase/aminopeptidase-like"/>
</dbReference>
<dbReference type="GO" id="GO:0046872">
    <property type="term" value="F:metal ion binding"/>
    <property type="evidence" value="ECO:0007669"/>
    <property type="project" value="UniProtKB-UniRule"/>
</dbReference>
<dbReference type="CDD" id="cd01086">
    <property type="entry name" value="MetAP1"/>
    <property type="match status" value="1"/>
</dbReference>
<organism evidence="9 10">
    <name type="scientific">Culicoidibacter larvae</name>
    <dbReference type="NCBI Taxonomy" id="2579976"/>
    <lineage>
        <taxon>Bacteria</taxon>
        <taxon>Bacillati</taxon>
        <taxon>Bacillota</taxon>
        <taxon>Culicoidibacteria</taxon>
        <taxon>Culicoidibacterales</taxon>
        <taxon>Culicoidibacteraceae</taxon>
        <taxon>Culicoidibacter</taxon>
    </lineage>
</organism>
<comment type="catalytic activity">
    <reaction evidence="6 7">
        <text>Release of N-terminal amino acids, preferentially methionine, from peptides and arylamides.</text>
        <dbReference type="EC" id="3.4.11.18"/>
    </reaction>
</comment>